<feature type="domain" description="BD-FAE-like" evidence="2">
    <location>
        <begin position="66"/>
        <end position="168"/>
    </location>
</feature>
<dbReference type="PANTHER" id="PTHR48081">
    <property type="entry name" value="AB HYDROLASE SUPERFAMILY PROTEIN C4A8.06C"/>
    <property type="match status" value="1"/>
</dbReference>
<dbReference type="Pfam" id="PF20434">
    <property type="entry name" value="BD-FAE"/>
    <property type="match status" value="1"/>
</dbReference>
<dbReference type="SUPFAM" id="SSF53474">
    <property type="entry name" value="alpha/beta-Hydrolases"/>
    <property type="match status" value="1"/>
</dbReference>
<evidence type="ECO:0000259" key="2">
    <source>
        <dbReference type="Pfam" id="PF20434"/>
    </source>
</evidence>
<sequence>MKRLLTVILCMSGIFLTCTNGGKSPHLINEPVSNAVADIADYACYYKETVNGKLEMHFFYPEGYDPRRKEPYPAVVNFCGGGWIQGKMEWAQDNARYMADMGFIGIAAQYRLADYHSISVLDLMMDANSAVRWTREYCKKFNIDPHRIIAMGDSAGGHLALSTAMFPHFMEESENPGISSIPDAVFTVAGAVNVNDDYFKRLLLGREEPINCSPYHNVRSGLPPVYMTQCVDDDILPFSYTEGFVKKLQQAGNTAKLYPVPGGSHLATWEDPAIRAVWEMELVGAVTDLGWGLP</sequence>
<reference evidence="3 4" key="1">
    <citation type="submission" date="2017-03" db="EMBL/GenBank/DDBJ databases">
        <title>Draft Genome sequence of Marispirochaeta sp. strain JC444.</title>
        <authorList>
            <person name="Shivani Y."/>
            <person name="Subhash Y."/>
            <person name="Sasikala C."/>
            <person name="Ramana C."/>
        </authorList>
    </citation>
    <scope>NUCLEOTIDE SEQUENCE [LARGE SCALE GENOMIC DNA]</scope>
    <source>
        <strain evidence="3 4">JC444</strain>
    </source>
</reference>
<name>A0A1Y1RV93_9SPIO</name>
<evidence type="ECO:0000313" key="3">
    <source>
        <dbReference type="EMBL" id="ORC33850.1"/>
    </source>
</evidence>
<protein>
    <recommendedName>
        <fullName evidence="2">BD-FAE-like domain-containing protein</fullName>
    </recommendedName>
</protein>
<dbReference type="InterPro" id="IPR050300">
    <property type="entry name" value="GDXG_lipolytic_enzyme"/>
</dbReference>
<comment type="caution">
    <text evidence="3">The sequence shown here is derived from an EMBL/GenBank/DDBJ whole genome shotgun (WGS) entry which is preliminary data.</text>
</comment>
<dbReference type="Gene3D" id="3.40.50.1820">
    <property type="entry name" value="alpha/beta hydrolase"/>
    <property type="match status" value="1"/>
</dbReference>
<keyword evidence="1" id="KW-0378">Hydrolase</keyword>
<dbReference type="Proteomes" id="UP000192343">
    <property type="component" value="Unassembled WGS sequence"/>
</dbReference>
<dbReference type="InterPro" id="IPR029058">
    <property type="entry name" value="AB_hydrolase_fold"/>
</dbReference>
<dbReference type="EMBL" id="MWQY01000017">
    <property type="protein sequence ID" value="ORC33850.1"/>
    <property type="molecule type" value="Genomic_DNA"/>
</dbReference>
<gene>
    <name evidence="3" type="ORF">B4O97_14395</name>
</gene>
<evidence type="ECO:0000256" key="1">
    <source>
        <dbReference type="ARBA" id="ARBA00022801"/>
    </source>
</evidence>
<organism evidence="3 4">
    <name type="scientific">Marispirochaeta aestuarii</name>
    <dbReference type="NCBI Taxonomy" id="1963862"/>
    <lineage>
        <taxon>Bacteria</taxon>
        <taxon>Pseudomonadati</taxon>
        <taxon>Spirochaetota</taxon>
        <taxon>Spirochaetia</taxon>
        <taxon>Spirochaetales</taxon>
        <taxon>Spirochaetaceae</taxon>
        <taxon>Marispirochaeta</taxon>
    </lineage>
</organism>
<dbReference type="AlphaFoldDB" id="A0A1Y1RV93"/>
<dbReference type="GO" id="GO:0016787">
    <property type="term" value="F:hydrolase activity"/>
    <property type="evidence" value="ECO:0007669"/>
    <property type="project" value="UniProtKB-KW"/>
</dbReference>
<evidence type="ECO:0000313" key="4">
    <source>
        <dbReference type="Proteomes" id="UP000192343"/>
    </source>
</evidence>
<proteinExistence type="predicted"/>
<dbReference type="InterPro" id="IPR049492">
    <property type="entry name" value="BD-FAE-like_dom"/>
</dbReference>
<accession>A0A1Y1RV93</accession>
<dbReference type="RefSeq" id="WP_083051856.1">
    <property type="nucleotide sequence ID" value="NZ_MWQY01000017.1"/>
</dbReference>
<keyword evidence="4" id="KW-1185">Reference proteome</keyword>
<dbReference type="STRING" id="1963862.B4O97_14395"/>